<dbReference type="OrthoDB" id="3660930at2759"/>
<dbReference type="Proteomes" id="UP000245910">
    <property type="component" value="Chromosome II"/>
</dbReference>
<evidence type="ECO:0000256" key="1">
    <source>
        <dbReference type="SAM" id="MobiDB-lite"/>
    </source>
</evidence>
<organism evidence="3 4">
    <name type="scientific">Fusarium venenatum</name>
    <dbReference type="NCBI Taxonomy" id="56646"/>
    <lineage>
        <taxon>Eukaryota</taxon>
        <taxon>Fungi</taxon>
        <taxon>Dikarya</taxon>
        <taxon>Ascomycota</taxon>
        <taxon>Pezizomycotina</taxon>
        <taxon>Sordariomycetes</taxon>
        <taxon>Hypocreomycetidae</taxon>
        <taxon>Hypocreales</taxon>
        <taxon>Nectriaceae</taxon>
        <taxon>Fusarium</taxon>
    </lineage>
</organism>
<dbReference type="EMBL" id="LN649230">
    <property type="protein sequence ID" value="CEI60176.1"/>
    <property type="molecule type" value="Genomic_DNA"/>
</dbReference>
<name>A0A2L2TB63_9HYPO</name>
<dbReference type="KEGG" id="fvn:FVRRES_04612"/>
<protein>
    <recommendedName>
        <fullName evidence="5">IDI-2</fullName>
    </recommendedName>
</protein>
<keyword evidence="2" id="KW-0732">Signal</keyword>
<evidence type="ECO:0008006" key="5">
    <source>
        <dbReference type="Google" id="ProtNLM"/>
    </source>
</evidence>
<feature type="region of interest" description="Disordered" evidence="1">
    <location>
        <begin position="65"/>
        <end position="90"/>
    </location>
</feature>
<accession>A0A2L2TB63</accession>
<feature type="signal peptide" evidence="2">
    <location>
        <begin position="1"/>
        <end position="21"/>
    </location>
</feature>
<keyword evidence="4" id="KW-1185">Reference proteome</keyword>
<evidence type="ECO:0000313" key="4">
    <source>
        <dbReference type="Proteomes" id="UP000245910"/>
    </source>
</evidence>
<sequence>MKAFNNFLLVLAYSAIGLSAATPASPEARAKAICGDLGILDITTLQDGVEPAELRLCADHPLGRKRNLDPKQGSSIAPGDKGLPKDVSPADSTGLLSKRICWDVAPYGCENRSYCWKVCGQNGEWCWTAHAGGSGAWRGCRTWGDCGTDDKDFGCGKNCKASGICGCSC</sequence>
<reference evidence="4" key="1">
    <citation type="submission" date="2014-10" db="EMBL/GenBank/DDBJ databases">
        <authorList>
            <person name="King R."/>
        </authorList>
    </citation>
    <scope>NUCLEOTIDE SEQUENCE [LARGE SCALE GENOMIC DNA]</scope>
    <source>
        <strain evidence="4">A3/5</strain>
    </source>
</reference>
<dbReference type="GeneID" id="37256251"/>
<dbReference type="RefSeq" id="XP_025583896.1">
    <property type="nucleotide sequence ID" value="XM_025732940.1"/>
</dbReference>
<evidence type="ECO:0000313" key="3">
    <source>
        <dbReference type="EMBL" id="CEI60176.1"/>
    </source>
</evidence>
<feature type="chain" id="PRO_5014791993" description="IDI-2" evidence="2">
    <location>
        <begin position="22"/>
        <end position="169"/>
    </location>
</feature>
<dbReference type="AlphaFoldDB" id="A0A2L2TB63"/>
<proteinExistence type="predicted"/>
<evidence type="ECO:0000256" key="2">
    <source>
        <dbReference type="SAM" id="SignalP"/>
    </source>
</evidence>